<dbReference type="Proteomes" id="UP001350005">
    <property type="component" value="Unassembled WGS sequence"/>
</dbReference>
<proteinExistence type="predicted"/>
<evidence type="ECO:0000313" key="2">
    <source>
        <dbReference type="Proteomes" id="UP001350005"/>
    </source>
</evidence>
<sequence length="161" mass="18663">MAYKEQKKEEVFNKIVSEMADEGTPLRRILKRKGMPSSSTFFIWLNEDESFSKRYAWAREVQAEALADEILEIADDGSNDFMRIEKGNKVYNVENKEVTNRSRLRVDTRKWLLSKIIPKKYGDKIDITTDGEKVSGSIPVVLENGRTIEDLKKDLKLDEED</sequence>
<protein>
    <recommendedName>
        <fullName evidence="3">Terminase small subunit protein</fullName>
    </recommendedName>
</protein>
<dbReference type="EMBL" id="JAZGJU010000064">
    <property type="protein sequence ID" value="MEE6129915.1"/>
    <property type="molecule type" value="Genomic_DNA"/>
</dbReference>
<reference evidence="1 2" key="1">
    <citation type="submission" date="2024-01" db="EMBL/GenBank/DDBJ databases">
        <title>Whole genome of Chryseobacterium arthrosphaerae NNCa 2741.</title>
        <authorList>
            <person name="Boriskina E.V."/>
            <person name="Gordinskaya N.A."/>
            <person name="Kropotov V.S."/>
            <person name="Alekseeva A.E."/>
            <person name="Makhova M.A."/>
            <person name="Kryazhev D.V."/>
            <person name="Shkurkina I.S."/>
        </authorList>
    </citation>
    <scope>NUCLEOTIDE SEQUENCE [LARGE SCALE GENOMIC DNA]</scope>
    <source>
        <strain evidence="1 2">NNCa 2741</strain>
    </source>
</reference>
<comment type="caution">
    <text evidence="1">The sequence shown here is derived from an EMBL/GenBank/DDBJ whole genome shotgun (WGS) entry which is preliminary data.</text>
</comment>
<evidence type="ECO:0008006" key="3">
    <source>
        <dbReference type="Google" id="ProtNLM"/>
    </source>
</evidence>
<dbReference type="Gene3D" id="1.10.10.60">
    <property type="entry name" value="Homeodomain-like"/>
    <property type="match status" value="1"/>
</dbReference>
<keyword evidence="2" id="KW-1185">Reference proteome</keyword>
<dbReference type="RefSeq" id="WP_330937554.1">
    <property type="nucleotide sequence ID" value="NZ_JAZGJU010000064.1"/>
</dbReference>
<name>A0ABU7R5K7_9FLAO</name>
<evidence type="ECO:0000313" key="1">
    <source>
        <dbReference type="EMBL" id="MEE6129915.1"/>
    </source>
</evidence>
<dbReference type="Pfam" id="PF20901">
    <property type="entry name" value="Sf6_terminase"/>
    <property type="match status" value="1"/>
</dbReference>
<accession>A0ABU7R5K7</accession>
<organism evidence="1 2">
    <name type="scientific">Chryseobacterium arthrosphaerae</name>
    <dbReference type="NCBI Taxonomy" id="651561"/>
    <lineage>
        <taxon>Bacteria</taxon>
        <taxon>Pseudomonadati</taxon>
        <taxon>Bacteroidota</taxon>
        <taxon>Flavobacteriia</taxon>
        <taxon>Flavobacteriales</taxon>
        <taxon>Weeksellaceae</taxon>
        <taxon>Chryseobacterium group</taxon>
        <taxon>Chryseobacterium</taxon>
    </lineage>
</organism>
<dbReference type="InterPro" id="IPR048683">
    <property type="entry name" value="Sf6_terminase"/>
</dbReference>
<gene>
    <name evidence="1" type="ORF">V2E39_21125</name>
</gene>